<dbReference type="PROSITE" id="PS50222">
    <property type="entry name" value="EF_HAND_2"/>
    <property type="match status" value="1"/>
</dbReference>
<protein>
    <submittedName>
        <fullName evidence="2">Putative calmodulin-like</fullName>
    </submittedName>
</protein>
<dbReference type="SUPFAM" id="SSF47473">
    <property type="entry name" value="EF-hand"/>
    <property type="match status" value="1"/>
</dbReference>
<evidence type="ECO:0000313" key="3">
    <source>
        <dbReference type="Proteomes" id="UP000797356"/>
    </source>
</evidence>
<dbReference type="InterPro" id="IPR002048">
    <property type="entry name" value="EF_hand_dom"/>
</dbReference>
<proteinExistence type="predicted"/>
<accession>A0A8K0IRR5</accession>
<comment type="caution">
    <text evidence="2">The sequence shown here is derived from an EMBL/GenBank/DDBJ whole genome shotgun (WGS) entry which is preliminary data.</text>
</comment>
<reference evidence="2" key="1">
    <citation type="journal article" date="2017" name="Gigascience">
        <title>The genome draft of coconut (Cocos nucifera).</title>
        <authorList>
            <person name="Xiao Y."/>
            <person name="Xu P."/>
            <person name="Fan H."/>
            <person name="Baudouin L."/>
            <person name="Xia W."/>
            <person name="Bocs S."/>
            <person name="Xu J."/>
            <person name="Li Q."/>
            <person name="Guo A."/>
            <person name="Zhou L."/>
            <person name="Li J."/>
            <person name="Wu Y."/>
            <person name="Ma Z."/>
            <person name="Armero A."/>
            <person name="Issali A.E."/>
            <person name="Liu N."/>
            <person name="Peng M."/>
            <person name="Yang Y."/>
        </authorList>
    </citation>
    <scope>NUCLEOTIDE SEQUENCE</scope>
    <source>
        <tissue evidence="2">Spear leaf of Hainan Tall coconut</tissue>
    </source>
</reference>
<feature type="domain" description="EF-hand" evidence="1">
    <location>
        <begin position="131"/>
        <end position="166"/>
    </location>
</feature>
<dbReference type="EMBL" id="CM017883">
    <property type="protein sequence ID" value="KAG1365386.1"/>
    <property type="molecule type" value="Genomic_DNA"/>
</dbReference>
<gene>
    <name evidence="2" type="ORF">COCNU_12G003860</name>
</gene>
<dbReference type="InterPro" id="IPR011992">
    <property type="entry name" value="EF-hand-dom_pair"/>
</dbReference>
<evidence type="ECO:0000313" key="2">
    <source>
        <dbReference type="EMBL" id="KAG1365386.1"/>
    </source>
</evidence>
<sequence>MRPVTMPPGHPIVPPPHAARDLAVRPLVVPPGHPTVLPPHAARALAVRPLIVLPGHPTMPYPHVVRALTVPPPHAAHALIVQPLAVPPGHAVQTDAALTVPSCRVAPRHAIVQTLLCHLAMPSCRPTPPSPRNPKLKDWLKHVNLNGDGRINRDDLKQALHVLGLNWATVRKWLAVSRNDSELEIKKLQEYAAKHWGIIVRA</sequence>
<dbReference type="GO" id="GO:0005509">
    <property type="term" value="F:calcium ion binding"/>
    <property type="evidence" value="ECO:0007669"/>
    <property type="project" value="InterPro"/>
</dbReference>
<evidence type="ECO:0000259" key="1">
    <source>
        <dbReference type="PROSITE" id="PS50222"/>
    </source>
</evidence>
<reference evidence="2" key="2">
    <citation type="submission" date="2019-07" db="EMBL/GenBank/DDBJ databases">
        <authorList>
            <person name="Yang Y."/>
            <person name="Bocs S."/>
            <person name="Baudouin L."/>
        </authorList>
    </citation>
    <scope>NUCLEOTIDE SEQUENCE</scope>
    <source>
        <tissue evidence="2">Spear leaf of Hainan Tall coconut</tissue>
    </source>
</reference>
<name>A0A8K0IRR5_COCNU</name>
<organism evidence="2 3">
    <name type="scientific">Cocos nucifera</name>
    <name type="common">Coconut palm</name>
    <dbReference type="NCBI Taxonomy" id="13894"/>
    <lineage>
        <taxon>Eukaryota</taxon>
        <taxon>Viridiplantae</taxon>
        <taxon>Streptophyta</taxon>
        <taxon>Embryophyta</taxon>
        <taxon>Tracheophyta</taxon>
        <taxon>Spermatophyta</taxon>
        <taxon>Magnoliopsida</taxon>
        <taxon>Liliopsida</taxon>
        <taxon>Arecaceae</taxon>
        <taxon>Arecoideae</taxon>
        <taxon>Cocoseae</taxon>
        <taxon>Attaleinae</taxon>
        <taxon>Cocos</taxon>
    </lineage>
</organism>
<dbReference type="AlphaFoldDB" id="A0A8K0IRR5"/>
<keyword evidence="3" id="KW-1185">Reference proteome</keyword>
<dbReference type="Proteomes" id="UP000797356">
    <property type="component" value="Chromosome 12"/>
</dbReference>